<dbReference type="KEGG" id="tdu:QJT80_08780"/>
<accession>A0AA95H5E3</accession>
<dbReference type="AlphaFoldDB" id="A0AA95H5E3"/>
<reference evidence="1" key="1">
    <citation type="journal article" date="2023" name="Int. J. Mol. Sci.">
        <title>Metagenomics Revealed a New Genus 'Candidatus Thiocaldithrix dubininis' gen. nov., sp. nov. and a New Species 'Candidatus Thiothrix putei' sp. nov. in the Family Thiotrichaceae, Some Members of Which Have Traits of Both Na+- and H+-Motive Energetics.</title>
        <authorList>
            <person name="Ravin N.V."/>
            <person name="Muntyan M.S."/>
            <person name="Smolyakov D.D."/>
            <person name="Rudenko T.S."/>
            <person name="Beletsky A.V."/>
            <person name="Mardanov A.V."/>
            <person name="Grabovich M.Y."/>
        </authorList>
    </citation>
    <scope>NUCLEOTIDE SEQUENCE</scope>
    <source>
        <strain evidence="1">GKL-01</strain>
    </source>
</reference>
<protein>
    <submittedName>
        <fullName evidence="1">Uncharacterized protein</fullName>
    </submittedName>
</protein>
<sequence length="217" mass="24728">MDIANGFVINGKSRGKLKHWSGLLHEWSSNIERYMKYTNGDIPYWYKERANVSILAGAAWRSGFIALQEFEADKQISVDETTISELYSWKGRCDLYIGSSTNQHDLIEAKYKWLSLKSDDFNKYATNLVNKALADAKASQCGGDISAVGVAFIPVYLHAKYMENIDDIIKNTIAQIKEMELDAYAWCFPNTMRQRILDNNHLNPGIFLFAKSSKYEA</sequence>
<dbReference type="Proteomes" id="UP001300672">
    <property type="component" value="Chromosome"/>
</dbReference>
<gene>
    <name evidence="1" type="ORF">QJT80_08780</name>
</gene>
<organism evidence="1">
    <name type="scientific">Candidatus Thiocaldithrix dubininis</name>
    <dbReference type="NCBI Taxonomy" id="3080823"/>
    <lineage>
        <taxon>Bacteria</taxon>
        <taxon>Pseudomonadati</taxon>
        <taxon>Pseudomonadota</taxon>
        <taxon>Gammaproteobacteria</taxon>
        <taxon>Thiotrichales</taxon>
        <taxon>Thiotrichaceae</taxon>
        <taxon>Candidatus Thiocaldithrix</taxon>
    </lineage>
</organism>
<evidence type="ECO:0000313" key="1">
    <source>
        <dbReference type="EMBL" id="WGZ89603.1"/>
    </source>
</evidence>
<name>A0AA95H5E3_9GAMM</name>
<dbReference type="EMBL" id="CP124755">
    <property type="protein sequence ID" value="WGZ89603.1"/>
    <property type="molecule type" value="Genomic_DNA"/>
</dbReference>
<proteinExistence type="predicted"/>
<reference evidence="1" key="2">
    <citation type="submission" date="2023-04" db="EMBL/GenBank/DDBJ databases">
        <authorList>
            <person name="Beletskiy A.V."/>
            <person name="Mardanov A.V."/>
            <person name="Ravin N.V."/>
        </authorList>
    </citation>
    <scope>NUCLEOTIDE SEQUENCE</scope>
    <source>
        <strain evidence="1">GKL-01</strain>
    </source>
</reference>